<dbReference type="Pfam" id="PF01408">
    <property type="entry name" value="GFO_IDH_MocA"/>
    <property type="match status" value="1"/>
</dbReference>
<dbReference type="Gene3D" id="3.30.360.10">
    <property type="entry name" value="Dihydrodipicolinate Reductase, domain 2"/>
    <property type="match status" value="1"/>
</dbReference>
<evidence type="ECO:0000256" key="1">
    <source>
        <dbReference type="ARBA" id="ARBA00023002"/>
    </source>
</evidence>
<dbReference type="InterPro" id="IPR036291">
    <property type="entry name" value="NAD(P)-bd_dom_sf"/>
</dbReference>
<reference evidence="4 5" key="1">
    <citation type="submission" date="2019-03" db="EMBL/GenBank/DDBJ databases">
        <title>Genomic Encyclopedia of Type Strains, Phase IV (KMG-V): Genome sequencing to study the core and pangenomes of soil and plant-associated prokaryotes.</title>
        <authorList>
            <person name="Whitman W."/>
        </authorList>
    </citation>
    <scope>NUCLEOTIDE SEQUENCE [LARGE SCALE GENOMIC DNA]</scope>
    <source>
        <strain evidence="4 5">Hc14</strain>
    </source>
</reference>
<dbReference type="PANTHER" id="PTHR43818:SF11">
    <property type="entry name" value="BCDNA.GH03377"/>
    <property type="match status" value="1"/>
</dbReference>
<dbReference type="AlphaFoldDB" id="A0A4R3QF92"/>
<accession>A0A4R3QF92</accession>
<evidence type="ECO:0000313" key="4">
    <source>
        <dbReference type="EMBL" id="TCU20353.1"/>
    </source>
</evidence>
<dbReference type="SUPFAM" id="SSF55347">
    <property type="entry name" value="Glyceraldehyde-3-phosphate dehydrogenase-like, C-terminal domain"/>
    <property type="match status" value="1"/>
</dbReference>
<dbReference type="InterPro" id="IPR050463">
    <property type="entry name" value="Gfo/Idh/MocA_oxidrdct_glycsds"/>
</dbReference>
<evidence type="ECO:0000313" key="5">
    <source>
        <dbReference type="Proteomes" id="UP000294576"/>
    </source>
</evidence>
<feature type="domain" description="GFO/IDH/MocA-like oxidoreductase" evidence="3">
    <location>
        <begin position="155"/>
        <end position="281"/>
    </location>
</feature>
<dbReference type="PANTHER" id="PTHR43818">
    <property type="entry name" value="BCDNA.GH03377"/>
    <property type="match status" value="1"/>
</dbReference>
<dbReference type="GO" id="GO:0000166">
    <property type="term" value="F:nucleotide binding"/>
    <property type="evidence" value="ECO:0007669"/>
    <property type="project" value="InterPro"/>
</dbReference>
<proteinExistence type="predicted"/>
<evidence type="ECO:0000259" key="3">
    <source>
        <dbReference type="Pfam" id="PF22725"/>
    </source>
</evidence>
<dbReference type="GO" id="GO:0016491">
    <property type="term" value="F:oxidoreductase activity"/>
    <property type="evidence" value="ECO:0007669"/>
    <property type="project" value="UniProtKB-KW"/>
</dbReference>
<protein>
    <submittedName>
        <fullName evidence="4">Putative dehydrogenase</fullName>
    </submittedName>
</protein>
<dbReference type="Proteomes" id="UP000294576">
    <property type="component" value="Unassembled WGS sequence"/>
</dbReference>
<evidence type="ECO:0000259" key="2">
    <source>
        <dbReference type="Pfam" id="PF01408"/>
    </source>
</evidence>
<dbReference type="EMBL" id="SMBH01000001">
    <property type="protein sequence ID" value="TCU20353.1"/>
    <property type="molecule type" value="Genomic_DNA"/>
</dbReference>
<comment type="caution">
    <text evidence="4">The sequence shown here is derived from an EMBL/GenBank/DDBJ whole genome shotgun (WGS) entry which is preliminary data.</text>
</comment>
<dbReference type="Pfam" id="PF22725">
    <property type="entry name" value="GFO_IDH_MocA_C3"/>
    <property type="match status" value="1"/>
</dbReference>
<gene>
    <name evidence="4" type="ORF">EV132_101420</name>
</gene>
<sequence>MTNYEEMNGRCSRGFLQEEDIKMMRFAVVGIDHGHTFDHVKGLLAGGGEFAGYCPKTSVPALLENFKKIYPETPQIDREAIFADPSIDVICISAIPRDRAGLAIRAMRAGKDVMTDKPGVTTFEQLQEVKKTVAETGKIFSICFSERHCVRSAVKAAKLVKEGAIGKVIQTLGMGPHRLQLPTRPDWFFDPEAFGGIIVDIASHQVDQFLFYTGSTSGEVVASSIGNFGMPEKPAFQDFGEVLLRSDRASGYVRVDWFTPEALPTWGDGRLTILGTEGYIELRKYIDISGRPGKDHLFLVNGKENTYIDCSSEKLDYFEAFTTDVRDRTETAMTQAHVYEVCRLSLEAQTKAVRLGGR</sequence>
<dbReference type="InterPro" id="IPR055170">
    <property type="entry name" value="GFO_IDH_MocA-like_dom"/>
</dbReference>
<organism evidence="4 5">
    <name type="scientific">Rhizobium sullae</name>
    <name type="common">Rhizobium hedysari</name>
    <dbReference type="NCBI Taxonomy" id="50338"/>
    <lineage>
        <taxon>Bacteria</taxon>
        <taxon>Pseudomonadati</taxon>
        <taxon>Pseudomonadota</taxon>
        <taxon>Alphaproteobacteria</taxon>
        <taxon>Hyphomicrobiales</taxon>
        <taxon>Rhizobiaceae</taxon>
        <taxon>Rhizobium/Agrobacterium group</taxon>
        <taxon>Rhizobium</taxon>
    </lineage>
</organism>
<dbReference type="InterPro" id="IPR000683">
    <property type="entry name" value="Gfo/Idh/MocA-like_OxRdtase_N"/>
</dbReference>
<dbReference type="Gene3D" id="3.40.50.720">
    <property type="entry name" value="NAD(P)-binding Rossmann-like Domain"/>
    <property type="match status" value="1"/>
</dbReference>
<dbReference type="SUPFAM" id="SSF51735">
    <property type="entry name" value="NAD(P)-binding Rossmann-fold domains"/>
    <property type="match status" value="1"/>
</dbReference>
<keyword evidence="1" id="KW-0560">Oxidoreductase</keyword>
<feature type="domain" description="Gfo/Idh/MocA-like oxidoreductase N-terminal" evidence="2">
    <location>
        <begin position="78"/>
        <end position="142"/>
    </location>
</feature>
<name>A0A4R3QF92_RHISU</name>